<comment type="catalytic activity">
    <reaction evidence="1 7">
        <text>Cleavage of hydrophobic, N-terminal signal or leader sequences from secreted and periplasmic proteins.</text>
        <dbReference type="EC" id="3.4.21.89"/>
    </reaction>
</comment>
<feature type="active site" evidence="6">
    <location>
        <position position="83"/>
    </location>
</feature>
<dbReference type="InterPro" id="IPR019533">
    <property type="entry name" value="Peptidase_S26"/>
</dbReference>
<comment type="caution">
    <text evidence="7">Lacks conserved residue(s) required for the propagation of feature annotation.</text>
</comment>
<evidence type="ECO:0000256" key="5">
    <source>
        <dbReference type="ARBA" id="ARBA00022801"/>
    </source>
</evidence>
<feature type="transmembrane region" description="Helical" evidence="7">
    <location>
        <begin position="58"/>
        <end position="78"/>
    </location>
</feature>
<gene>
    <name evidence="9" type="ORF">JBKA6_0278</name>
</gene>
<feature type="transmembrane region" description="Helical" evidence="7">
    <location>
        <begin position="99"/>
        <end position="116"/>
    </location>
</feature>
<dbReference type="EC" id="3.4.21.89" evidence="3 7"/>
<evidence type="ECO:0000256" key="1">
    <source>
        <dbReference type="ARBA" id="ARBA00000677"/>
    </source>
</evidence>
<dbReference type="InterPro" id="IPR000223">
    <property type="entry name" value="Pept_S26A_signal_pept_1"/>
</dbReference>
<dbReference type="EMBL" id="AP014564">
    <property type="protein sequence ID" value="BAV94291.1"/>
    <property type="molecule type" value="Genomic_DNA"/>
</dbReference>
<dbReference type="NCBIfam" id="TIGR02227">
    <property type="entry name" value="sigpep_I_bact"/>
    <property type="match status" value="1"/>
</dbReference>
<feature type="domain" description="Peptidase S26" evidence="8">
    <location>
        <begin position="339"/>
        <end position="383"/>
    </location>
</feature>
<keyword evidence="7" id="KW-1133">Transmembrane helix</keyword>
<sequence length="441" mass="51211">MLPVIWVELIDRFGKRSRNEKIFVVLSLSTYILYINYFDKSPYNKQSIKKKDNTFFGSLLFAVVGASIIRIFTFEAYTIPTSSMEKSMLVGDFLFVNKLIYGVRIPMTFFSLPLIHDKIPFINIPSYIKEIQLPYFRMPKIADIENNDIVVFNWPADTLDERQNTVIKPIDKKINYIKRCVAISGDSLEIKSGTLFVNAKQESETDRKKIQFLYTVMTDGTKLNTKILSEKFNITEKISELYNNKYLLFLTGDSAKKIADIKGVISVERHIYPKQVADPSIFPKGEKWNADNYGPILIPEKGSTVELNTDNLPLYERLISVYENNTLQVRGNDIFINDQIASTYTFKQNYYWMMGDNRHNSLDSRFFGFVPEDHIVGKPVLIWMSWDSTKEGLEKIRWERLISVIHGEGKLKSYLIPFLIIITILYSGTKLYRMRRNKKSA</sequence>
<keyword evidence="5 7" id="KW-0378">Hydrolase</keyword>
<comment type="subcellular location">
    <subcellularLocation>
        <location evidence="7">Membrane</location>
        <topology evidence="7">Single-pass type II membrane protein</topology>
    </subcellularLocation>
</comment>
<dbReference type="Gene3D" id="2.10.109.10">
    <property type="entry name" value="Umud Fragment, subunit A"/>
    <property type="match status" value="2"/>
</dbReference>
<dbReference type="InterPro" id="IPR019758">
    <property type="entry name" value="Pept_S26A_signal_pept_1_CS"/>
</dbReference>
<reference evidence="9 10" key="1">
    <citation type="submission" date="2014-03" db="EMBL/GenBank/DDBJ databases">
        <title>complete genome sequence of Flavobacteriaceae bacterium JBKA-6.</title>
        <authorList>
            <person name="Takano T."/>
            <person name="Nakamura Y."/>
            <person name="Takuma S."/>
            <person name="Yasuike M."/>
            <person name="Matsuyama T."/>
            <person name="Sakai T."/>
            <person name="Fujiwara A."/>
            <person name="Kimoto K."/>
            <person name="Fukuda Y."/>
            <person name="Kondo H."/>
            <person name="Hirono I."/>
            <person name="Nakayasu C."/>
        </authorList>
    </citation>
    <scope>NUCLEOTIDE SEQUENCE [LARGE SCALE GENOMIC DNA]</scope>
    <source>
        <strain evidence="9 10">JBKA-6</strain>
    </source>
</reference>
<feature type="active site" evidence="6">
    <location>
        <position position="178"/>
    </location>
</feature>
<evidence type="ECO:0000259" key="8">
    <source>
        <dbReference type="Pfam" id="PF10502"/>
    </source>
</evidence>
<dbReference type="SUPFAM" id="SSF51306">
    <property type="entry name" value="LexA/Signal peptidase"/>
    <property type="match status" value="1"/>
</dbReference>
<proteinExistence type="inferred from homology"/>
<dbReference type="CDD" id="cd06530">
    <property type="entry name" value="S26_SPase_I"/>
    <property type="match status" value="2"/>
</dbReference>
<dbReference type="AlphaFoldDB" id="A0A1J1E8N2"/>
<dbReference type="Pfam" id="PF10502">
    <property type="entry name" value="Peptidase_S26"/>
    <property type="match status" value="2"/>
</dbReference>
<feature type="domain" description="Peptidase S26" evidence="8">
    <location>
        <begin position="57"/>
        <end position="207"/>
    </location>
</feature>
<feature type="transmembrane region" description="Helical" evidence="7">
    <location>
        <begin position="21"/>
        <end position="38"/>
    </location>
</feature>
<dbReference type="GO" id="GO:0016020">
    <property type="term" value="C:membrane"/>
    <property type="evidence" value="ECO:0007669"/>
    <property type="project" value="UniProtKB-SubCell"/>
</dbReference>
<name>A0A1J1E8N2_9FLAO</name>
<keyword evidence="7" id="KW-0812">Transmembrane</keyword>
<dbReference type="GO" id="GO:0009003">
    <property type="term" value="F:signal peptidase activity"/>
    <property type="evidence" value="ECO:0007669"/>
    <property type="project" value="UniProtKB-EC"/>
</dbReference>
<dbReference type="PANTHER" id="PTHR43390:SF1">
    <property type="entry name" value="CHLOROPLAST PROCESSING PEPTIDASE"/>
    <property type="match status" value="1"/>
</dbReference>
<dbReference type="InterPro" id="IPR036286">
    <property type="entry name" value="LexA/Signal_pep-like_sf"/>
</dbReference>
<dbReference type="GO" id="GO:0006465">
    <property type="term" value="P:signal peptide processing"/>
    <property type="evidence" value="ECO:0007669"/>
    <property type="project" value="InterPro"/>
</dbReference>
<evidence type="ECO:0000256" key="7">
    <source>
        <dbReference type="RuleBase" id="RU362042"/>
    </source>
</evidence>
<feature type="transmembrane region" description="Helical" evidence="7">
    <location>
        <begin position="414"/>
        <end position="432"/>
    </location>
</feature>
<dbReference type="PROSITE" id="PS00761">
    <property type="entry name" value="SPASE_I_3"/>
    <property type="match status" value="1"/>
</dbReference>
<evidence type="ECO:0000256" key="3">
    <source>
        <dbReference type="ARBA" id="ARBA00013208"/>
    </source>
</evidence>
<evidence type="ECO:0000256" key="4">
    <source>
        <dbReference type="ARBA" id="ARBA00019232"/>
    </source>
</evidence>
<evidence type="ECO:0000256" key="2">
    <source>
        <dbReference type="ARBA" id="ARBA00009370"/>
    </source>
</evidence>
<keyword evidence="10" id="KW-1185">Reference proteome</keyword>
<evidence type="ECO:0000313" key="9">
    <source>
        <dbReference type="EMBL" id="BAV94291.1"/>
    </source>
</evidence>
<accession>A0A1J1E8N2</accession>
<dbReference type="PRINTS" id="PR00727">
    <property type="entry name" value="LEADERPTASE"/>
</dbReference>
<organism evidence="9 10">
    <name type="scientific">Ichthyobacterium seriolicida</name>
    <dbReference type="NCBI Taxonomy" id="242600"/>
    <lineage>
        <taxon>Bacteria</taxon>
        <taxon>Pseudomonadati</taxon>
        <taxon>Bacteroidota</taxon>
        <taxon>Flavobacteriia</taxon>
        <taxon>Flavobacteriales</taxon>
        <taxon>Ichthyobacteriaceae</taxon>
        <taxon>Ichthyobacterium</taxon>
    </lineage>
</organism>
<dbReference type="PANTHER" id="PTHR43390">
    <property type="entry name" value="SIGNAL PEPTIDASE I"/>
    <property type="match status" value="1"/>
</dbReference>
<evidence type="ECO:0000313" key="10">
    <source>
        <dbReference type="Proteomes" id="UP000243197"/>
    </source>
</evidence>
<dbReference type="Proteomes" id="UP000243197">
    <property type="component" value="Chromosome"/>
</dbReference>
<keyword evidence="7" id="KW-0472">Membrane</keyword>
<dbReference type="KEGG" id="ise:JBKA6_0278"/>
<comment type="similarity">
    <text evidence="2 7">Belongs to the peptidase S26 family.</text>
</comment>
<keyword evidence="7" id="KW-0645">Protease</keyword>
<evidence type="ECO:0000256" key="6">
    <source>
        <dbReference type="PIRSR" id="PIRSR600223-1"/>
    </source>
</evidence>
<protein>
    <recommendedName>
        <fullName evidence="4 7">Signal peptidase I</fullName>
        <ecNumber evidence="3 7">3.4.21.89</ecNumber>
    </recommendedName>
</protein>
<dbReference type="GO" id="GO:0004252">
    <property type="term" value="F:serine-type endopeptidase activity"/>
    <property type="evidence" value="ECO:0007669"/>
    <property type="project" value="InterPro"/>
</dbReference>